<accession>A0A532V2F5</accession>
<gene>
    <name evidence="1" type="ORF">CEE36_08330</name>
</gene>
<name>A0A532V2F5_UNCT6</name>
<reference evidence="1 2" key="1">
    <citation type="submission" date="2017-06" db="EMBL/GenBank/DDBJ databases">
        <title>Novel microbial phyla capable of carbon fixation and sulfur reduction in deep-sea sediments.</title>
        <authorList>
            <person name="Huang J."/>
            <person name="Baker B."/>
            <person name="Wang Y."/>
        </authorList>
    </citation>
    <scope>NUCLEOTIDE SEQUENCE [LARGE SCALE GENOMIC DNA]</scope>
    <source>
        <strain evidence="1">B3_TA06</strain>
    </source>
</reference>
<dbReference type="AlphaFoldDB" id="A0A532V2F5"/>
<comment type="caution">
    <text evidence="1">The sequence shown here is derived from an EMBL/GenBank/DDBJ whole genome shotgun (WGS) entry which is preliminary data.</text>
</comment>
<sequence length="390" mass="44331">MAVLLPTFEVKIISSSDEVRYVQAISQITVNLSSEKPCDSAEVHVPATKKIEDLEFLKPGKEGSQIEIGFGYIGENAEKATVFVGVIDWISPDLPLVIKAEDAFTKAKRKYFTETYCKGGKRLYYSEIAQDVLSRAGLTDYCMPAAETDLDARPRSMEFKNQTVAQAMAKLSEEIQWVHFCIPGTERVYFGPDWPYLRRYLPISGPPISKVLLYRIGSGRERSNYEAGSKFSPSWGNIISAGSLKYRTDKPYSKAICNLVDREQQNKSVKGEYPETEKEYKTEKVKEGQEFSFTRIYSFDQGKKEAEDRAKELAKRKFHELNAAQYEGSFTTFGNPKLSHSHRFWLESAEHPSRNGYYEAKAVTFNYSPQGGFRTTVEVRKPPDELLPKE</sequence>
<dbReference type="EMBL" id="NJBO01000014">
    <property type="protein sequence ID" value="TKJ41312.1"/>
    <property type="molecule type" value="Genomic_DNA"/>
</dbReference>
<evidence type="ECO:0000313" key="1">
    <source>
        <dbReference type="EMBL" id="TKJ41312.1"/>
    </source>
</evidence>
<protein>
    <submittedName>
        <fullName evidence="1">Uncharacterized protein</fullName>
    </submittedName>
</protein>
<proteinExistence type="predicted"/>
<organism evidence="1 2">
    <name type="scientific">candidate division TA06 bacterium B3_TA06</name>
    <dbReference type="NCBI Taxonomy" id="2012487"/>
    <lineage>
        <taxon>Bacteria</taxon>
        <taxon>Bacteria division TA06</taxon>
    </lineage>
</organism>
<evidence type="ECO:0000313" key="2">
    <source>
        <dbReference type="Proteomes" id="UP000317778"/>
    </source>
</evidence>
<dbReference type="Proteomes" id="UP000317778">
    <property type="component" value="Unassembled WGS sequence"/>
</dbReference>